<organism evidence="2 3">
    <name type="scientific">Mangrovivirga halotolerans</name>
    <dbReference type="NCBI Taxonomy" id="2993936"/>
    <lineage>
        <taxon>Bacteria</taxon>
        <taxon>Pseudomonadati</taxon>
        <taxon>Bacteroidota</taxon>
        <taxon>Cytophagia</taxon>
        <taxon>Cytophagales</taxon>
        <taxon>Mangrovivirgaceae</taxon>
        <taxon>Mangrovivirga</taxon>
    </lineage>
</organism>
<reference evidence="2 3" key="1">
    <citation type="submission" date="2022-11" db="EMBL/GenBank/DDBJ databases">
        <title>The characterization of three novel Bacteroidetes species and genomic analysis of their roles in tidal elemental geochemical cycles.</title>
        <authorList>
            <person name="Ma K."/>
        </authorList>
    </citation>
    <scope>NUCLEOTIDE SEQUENCE [LARGE SCALE GENOMIC DNA]</scope>
    <source>
        <strain evidence="2 3">M17</strain>
    </source>
</reference>
<proteinExistence type="predicted"/>
<dbReference type="RefSeq" id="WP_266054926.1">
    <property type="nucleotide sequence ID" value="NZ_JAPFQN010000002.1"/>
</dbReference>
<evidence type="ECO:0000313" key="2">
    <source>
        <dbReference type="EMBL" id="MCX2742636.1"/>
    </source>
</evidence>
<dbReference type="Proteomes" id="UP001209885">
    <property type="component" value="Unassembled WGS sequence"/>
</dbReference>
<comment type="caution">
    <text evidence="2">The sequence shown here is derived from an EMBL/GenBank/DDBJ whole genome shotgun (WGS) entry which is preliminary data.</text>
</comment>
<keyword evidence="1" id="KW-0812">Transmembrane</keyword>
<accession>A0ABT3RM41</accession>
<feature type="transmembrane region" description="Helical" evidence="1">
    <location>
        <begin position="12"/>
        <end position="29"/>
    </location>
</feature>
<evidence type="ECO:0000313" key="3">
    <source>
        <dbReference type="Proteomes" id="UP001209885"/>
    </source>
</evidence>
<keyword evidence="1" id="KW-1133">Transmembrane helix</keyword>
<sequence>MGIISNANKVRIGIVAVLVLTIVLLPGITDSGKNLEVSENIFAVSDTSGIDMIVLNSGKGEIIIKNRSGEWYAGNTEIDDALRQVLLAVINKVNVKRQIPDSQAEEAMKQLQENGIQVSVFKGDNKVKEFIAGGNENRTISYMAQPDYSEIYIVNIPGYQDYVTGIFGLDRLAWKSKAFYKGDPRTLKSFAIINNEGDTAVKIKGSGVYFSVKDLNGKLDSTRMDQYLGALFNLRVDTHLNPENYPEYASFIENNNPAFSYIIDDISYESPRIIDFYPVPQRQGFYFTQMGEDLAIFRQNDVEQLIVPAEFFRKENSNQSLF</sequence>
<evidence type="ECO:0008006" key="4">
    <source>
        <dbReference type="Google" id="ProtNLM"/>
    </source>
</evidence>
<keyword evidence="1" id="KW-0472">Membrane</keyword>
<evidence type="ECO:0000256" key="1">
    <source>
        <dbReference type="SAM" id="Phobius"/>
    </source>
</evidence>
<keyword evidence="3" id="KW-1185">Reference proteome</keyword>
<protein>
    <recommendedName>
        <fullName evidence="4">DUF4340 domain-containing protein</fullName>
    </recommendedName>
</protein>
<gene>
    <name evidence="2" type="ORF">OO013_02100</name>
</gene>
<dbReference type="EMBL" id="JAPFQN010000002">
    <property type="protein sequence ID" value="MCX2742636.1"/>
    <property type="molecule type" value="Genomic_DNA"/>
</dbReference>
<name>A0ABT3RM41_9BACT</name>